<accession>A0A2A6CV93</accession>
<evidence type="ECO:0000313" key="2">
    <source>
        <dbReference type="Proteomes" id="UP000005239"/>
    </source>
</evidence>
<reference evidence="2" key="1">
    <citation type="journal article" date="2008" name="Nat. Genet.">
        <title>The Pristionchus pacificus genome provides a unique perspective on nematode lifestyle and parasitism.</title>
        <authorList>
            <person name="Dieterich C."/>
            <person name="Clifton S.W."/>
            <person name="Schuster L.N."/>
            <person name="Chinwalla A."/>
            <person name="Delehaunty K."/>
            <person name="Dinkelacker I."/>
            <person name="Fulton L."/>
            <person name="Fulton R."/>
            <person name="Godfrey J."/>
            <person name="Minx P."/>
            <person name="Mitreva M."/>
            <person name="Roeseler W."/>
            <person name="Tian H."/>
            <person name="Witte H."/>
            <person name="Yang S.P."/>
            <person name="Wilson R.K."/>
            <person name="Sommer R.J."/>
        </authorList>
    </citation>
    <scope>NUCLEOTIDE SEQUENCE [LARGE SCALE GENOMIC DNA]</scope>
    <source>
        <strain evidence="2">PS312</strain>
    </source>
</reference>
<evidence type="ECO:0000313" key="1">
    <source>
        <dbReference type="EnsemblMetazoa" id="PPA22342.1"/>
    </source>
</evidence>
<name>A0A2A6CV93_PRIPA</name>
<reference evidence="1" key="2">
    <citation type="submission" date="2022-06" db="UniProtKB">
        <authorList>
            <consortium name="EnsemblMetazoa"/>
        </authorList>
    </citation>
    <scope>IDENTIFICATION</scope>
    <source>
        <strain evidence="1">PS312</strain>
    </source>
</reference>
<dbReference type="EnsemblMetazoa" id="PPA22342.1">
    <property type="protein sequence ID" value="PPA22342.1"/>
    <property type="gene ID" value="WBGene00111896"/>
</dbReference>
<protein>
    <submittedName>
        <fullName evidence="1">Uncharacterized protein</fullName>
    </submittedName>
</protein>
<sequence length="82" mass="8913">MRLHQLRAVFLLEGGQGTDAREGCGIGGDVHDGLQLEIRKISLYQYETALSEGWKKGELLHSTILRSSVMVKGTASNASCHS</sequence>
<proteinExistence type="predicted"/>
<dbReference type="AlphaFoldDB" id="A0A2A6CV93"/>
<keyword evidence="2" id="KW-1185">Reference proteome</keyword>
<accession>A0A8R1YH69</accession>
<gene>
    <name evidence="1" type="primary">WBGene00111896</name>
</gene>
<dbReference type="Proteomes" id="UP000005239">
    <property type="component" value="Unassembled WGS sequence"/>
</dbReference>
<organism evidence="1 2">
    <name type="scientific">Pristionchus pacificus</name>
    <name type="common">Parasitic nematode worm</name>
    <dbReference type="NCBI Taxonomy" id="54126"/>
    <lineage>
        <taxon>Eukaryota</taxon>
        <taxon>Metazoa</taxon>
        <taxon>Ecdysozoa</taxon>
        <taxon>Nematoda</taxon>
        <taxon>Chromadorea</taxon>
        <taxon>Rhabditida</taxon>
        <taxon>Rhabditina</taxon>
        <taxon>Diplogasteromorpha</taxon>
        <taxon>Diplogasteroidea</taxon>
        <taxon>Neodiplogasteridae</taxon>
        <taxon>Pristionchus</taxon>
    </lineage>
</organism>